<dbReference type="PANTHER" id="PTHR33625">
    <property type="entry name" value="OS08G0179900 PROTEIN"/>
    <property type="match status" value="1"/>
</dbReference>
<sequence>MASRSAAGAAADYALLSYADGRAVSLADSSPMQVSVHLGPATEQEAEQTISCLSSFSMIGNPVSSAGAAWALKLLSENPVIQKTVSSLLRDENIWKAMMQNSEVKKPTSACVVMATQKSSIPGLLEGAPAPAAGGGGNVFHKVFAGDTHIEDPCGAPRKVSVHLGPATEQEAQQTISCLSSFSIIGNPVPAAVVGALNLLSENPAVQKAVSSLMGDENMWKAMMQSPEVKQMSSAIKKTITAAHKSSTPGLLLEGAPAPAAGGGGNVFQVFAADTHIEDPCGAPRLAE</sequence>
<comment type="caution">
    <text evidence="1">The sequence shown here is derived from an EMBL/GenBank/DDBJ whole genome shotgun (WGS) entry which is preliminary data.</text>
</comment>
<dbReference type="PANTHER" id="PTHR33625:SF4">
    <property type="entry name" value="OS08G0179900 PROTEIN"/>
    <property type="match status" value="1"/>
</dbReference>
<protein>
    <submittedName>
        <fullName evidence="1">Uncharacterized protein</fullName>
    </submittedName>
</protein>
<organism evidence="1 2">
    <name type="scientific">Genlisea aurea</name>
    <dbReference type="NCBI Taxonomy" id="192259"/>
    <lineage>
        <taxon>Eukaryota</taxon>
        <taxon>Viridiplantae</taxon>
        <taxon>Streptophyta</taxon>
        <taxon>Embryophyta</taxon>
        <taxon>Tracheophyta</taxon>
        <taxon>Spermatophyta</taxon>
        <taxon>Magnoliopsida</taxon>
        <taxon>eudicotyledons</taxon>
        <taxon>Gunneridae</taxon>
        <taxon>Pentapetalae</taxon>
        <taxon>asterids</taxon>
        <taxon>lamiids</taxon>
        <taxon>Lamiales</taxon>
        <taxon>Lentibulariaceae</taxon>
        <taxon>Genlisea</taxon>
    </lineage>
</organism>
<name>S8CGI0_9LAMI</name>
<dbReference type="EMBL" id="AUSU01005322">
    <property type="protein sequence ID" value="EPS63686.1"/>
    <property type="molecule type" value="Genomic_DNA"/>
</dbReference>
<reference evidence="1 2" key="1">
    <citation type="journal article" date="2013" name="BMC Genomics">
        <title>The miniature genome of a carnivorous plant Genlisea aurea contains a low number of genes and short non-coding sequences.</title>
        <authorList>
            <person name="Leushkin E.V."/>
            <person name="Sutormin R.A."/>
            <person name="Nabieva E.R."/>
            <person name="Penin A.A."/>
            <person name="Kondrashov A.S."/>
            <person name="Logacheva M.D."/>
        </authorList>
    </citation>
    <scope>NUCLEOTIDE SEQUENCE [LARGE SCALE GENOMIC DNA]</scope>
</reference>
<keyword evidence="2" id="KW-1185">Reference proteome</keyword>
<proteinExistence type="predicted"/>
<dbReference type="Proteomes" id="UP000015453">
    <property type="component" value="Unassembled WGS sequence"/>
</dbReference>
<evidence type="ECO:0000313" key="1">
    <source>
        <dbReference type="EMBL" id="EPS63686.1"/>
    </source>
</evidence>
<dbReference type="AlphaFoldDB" id="S8CGI0"/>
<evidence type="ECO:0000313" key="2">
    <source>
        <dbReference type="Proteomes" id="UP000015453"/>
    </source>
</evidence>
<gene>
    <name evidence="1" type="ORF">M569_11098</name>
</gene>
<accession>S8CGI0</accession>